<dbReference type="STRING" id="246404.A0A507DI21"/>
<dbReference type="SUPFAM" id="SSF48371">
    <property type="entry name" value="ARM repeat"/>
    <property type="match status" value="1"/>
</dbReference>
<evidence type="ECO:0000256" key="1">
    <source>
        <dbReference type="ARBA" id="ARBA00006712"/>
    </source>
</evidence>
<sequence length="450" mass="49505">MEAQVAELFSFLSDSREDLRKLAAENCAGISKSTDLQPLFGLNDGAAVKKLMEMIGDHPVEFGNISAAGPYLMTNTTTTQMIAHDAVTAMVNLSTNKDLIKYFNNDAFIASLVLSIIMPGSFLADLCCMLLNNLTKEEEIAVKLVPEVDEKEEEEKFKLRMNPSLLAERLADASLTEGEKSESTNKKQRRRTPYLDNLLEVFVPVSETVPASSSSSQDVDEQPKAKPTYNFLAGVFANVSMAPGGAKALRSRSNVDNVIRLAKLLPFINHEGGWDSIRRGGCMSAVKNCCFDVQDETTGGLLLSAELNLVPYILLPLCGPNDFDDEDIDSLPEDLQLLEPTKTREPVVHFRLILVEVLLLLTSSRPGRHHLRELKVYNVVRALHLGEKDEEVIDRIERIVTMVMGDEEAENAAAAATEVAVTKAKKKPAVMEVVDDDSDVEEGPVIEEIV</sequence>
<evidence type="ECO:0000259" key="2">
    <source>
        <dbReference type="Pfam" id="PF04063"/>
    </source>
</evidence>
<dbReference type="InterPro" id="IPR007205">
    <property type="entry name" value="Protein_HGH1_N"/>
</dbReference>
<evidence type="ECO:0000259" key="3">
    <source>
        <dbReference type="Pfam" id="PF04064"/>
    </source>
</evidence>
<evidence type="ECO:0008006" key="6">
    <source>
        <dbReference type="Google" id="ProtNLM"/>
    </source>
</evidence>
<dbReference type="InterPro" id="IPR016024">
    <property type="entry name" value="ARM-type_fold"/>
</dbReference>
<dbReference type="InterPro" id="IPR039717">
    <property type="entry name" value="Hgh1"/>
</dbReference>
<reference evidence="4 5" key="1">
    <citation type="journal article" date="2019" name="Sci. Rep.">
        <title>Comparative genomics of chytrid fungi reveal insights into the obligate biotrophic and pathogenic lifestyle of Synchytrium endobioticum.</title>
        <authorList>
            <person name="van de Vossenberg B.T.L.H."/>
            <person name="Warris S."/>
            <person name="Nguyen H.D.T."/>
            <person name="van Gent-Pelzer M.P.E."/>
            <person name="Joly D.L."/>
            <person name="van de Geest H.C."/>
            <person name="Bonants P.J.M."/>
            <person name="Smith D.S."/>
            <person name="Levesque C.A."/>
            <person name="van der Lee T.A.J."/>
        </authorList>
    </citation>
    <scope>NUCLEOTIDE SEQUENCE [LARGE SCALE GENOMIC DNA]</scope>
    <source>
        <strain evidence="4 5">CBS 675.73</strain>
    </source>
</reference>
<feature type="domain" description="Protein HGH1 N-terminal" evidence="2">
    <location>
        <begin position="116"/>
        <end position="350"/>
    </location>
</feature>
<dbReference type="InterPro" id="IPR007206">
    <property type="entry name" value="Protein_HGH1_C"/>
</dbReference>
<comment type="caution">
    <text evidence="4">The sequence shown here is derived from an EMBL/GenBank/DDBJ whole genome shotgun (WGS) entry which is preliminary data.</text>
</comment>
<feature type="domain" description="Protein HGH1 C-terminal" evidence="3">
    <location>
        <begin position="358"/>
        <end position="410"/>
    </location>
</feature>
<protein>
    <recommendedName>
        <fullName evidence="6">Protein HGH1 homolog</fullName>
    </recommendedName>
</protein>
<accession>A0A507DI21</accession>
<dbReference type="PANTHER" id="PTHR13387:SF9">
    <property type="entry name" value="PROTEIN HGH1 HOMOLOG"/>
    <property type="match status" value="1"/>
</dbReference>
<dbReference type="PANTHER" id="PTHR13387">
    <property type="entry name" value="PROTEIN HGH1 HOMOLOG"/>
    <property type="match status" value="1"/>
</dbReference>
<dbReference type="EMBL" id="QEAP01001129">
    <property type="protein sequence ID" value="TPX51322.1"/>
    <property type="molecule type" value="Genomic_DNA"/>
</dbReference>
<keyword evidence="5" id="KW-1185">Reference proteome</keyword>
<dbReference type="Proteomes" id="UP000320333">
    <property type="component" value="Unassembled WGS sequence"/>
</dbReference>
<evidence type="ECO:0000313" key="4">
    <source>
        <dbReference type="EMBL" id="TPX51322.1"/>
    </source>
</evidence>
<dbReference type="OrthoDB" id="338814at2759"/>
<evidence type="ECO:0000313" key="5">
    <source>
        <dbReference type="Proteomes" id="UP000320333"/>
    </source>
</evidence>
<organism evidence="4 5">
    <name type="scientific">Chytriomyces confervae</name>
    <dbReference type="NCBI Taxonomy" id="246404"/>
    <lineage>
        <taxon>Eukaryota</taxon>
        <taxon>Fungi</taxon>
        <taxon>Fungi incertae sedis</taxon>
        <taxon>Chytridiomycota</taxon>
        <taxon>Chytridiomycota incertae sedis</taxon>
        <taxon>Chytridiomycetes</taxon>
        <taxon>Chytridiales</taxon>
        <taxon>Chytriomycetaceae</taxon>
        <taxon>Chytriomyces</taxon>
    </lineage>
</organism>
<proteinExistence type="inferred from homology"/>
<gene>
    <name evidence="4" type="ORF">CcCBS67573_g10037</name>
</gene>
<dbReference type="Pfam" id="PF04064">
    <property type="entry name" value="DUF384"/>
    <property type="match status" value="1"/>
</dbReference>
<name>A0A507DI21_9FUNG</name>
<dbReference type="AlphaFoldDB" id="A0A507DI21"/>
<dbReference type="Pfam" id="PF04063">
    <property type="entry name" value="DUF383"/>
    <property type="match status" value="1"/>
</dbReference>
<comment type="similarity">
    <text evidence="1">Belongs to the HGH1 family.</text>
</comment>